<dbReference type="EC" id="3.2.1.23" evidence="5"/>
<feature type="domain" description="Glycoside hydrolase 35 catalytic" evidence="8">
    <location>
        <begin position="27"/>
        <end position="347"/>
    </location>
</feature>
<evidence type="ECO:0000256" key="7">
    <source>
        <dbReference type="SAM" id="SignalP"/>
    </source>
</evidence>
<dbReference type="OrthoDB" id="1657402at2759"/>
<dbReference type="InterPro" id="IPR031330">
    <property type="entry name" value="Gly_Hdrlase_35_cat"/>
</dbReference>
<keyword evidence="2 5" id="KW-0378">Hydrolase</keyword>
<dbReference type="Gene3D" id="2.60.120.260">
    <property type="entry name" value="Galactose-binding domain-like"/>
    <property type="match status" value="2"/>
</dbReference>
<dbReference type="InterPro" id="IPR048912">
    <property type="entry name" value="BetaGal1-like_ABD1"/>
</dbReference>
<comment type="similarity">
    <text evidence="1 6">Belongs to the glycosyl hydrolase 35 family.</text>
</comment>
<dbReference type="InterPro" id="IPR048913">
    <property type="entry name" value="BetaGal_gal-bd"/>
</dbReference>
<dbReference type="Pfam" id="PF01301">
    <property type="entry name" value="Glyco_hydro_35"/>
    <property type="match status" value="1"/>
</dbReference>
<evidence type="ECO:0000256" key="1">
    <source>
        <dbReference type="ARBA" id="ARBA00009809"/>
    </source>
</evidence>
<keyword evidence="3 5" id="KW-0326">Glycosidase</keyword>
<dbReference type="PROSITE" id="PS01182">
    <property type="entry name" value="GLYCOSYL_HYDROL_F35"/>
    <property type="match status" value="1"/>
</dbReference>
<dbReference type="SUPFAM" id="SSF49785">
    <property type="entry name" value="Galactose-binding domain-like"/>
    <property type="match status" value="1"/>
</dbReference>
<proteinExistence type="inferred from homology"/>
<dbReference type="Pfam" id="PF21317">
    <property type="entry name" value="BetaGal_ABD_1"/>
    <property type="match status" value="1"/>
</dbReference>
<feature type="domain" description="Beta-galactosidase 1-like first all-beta" evidence="9">
    <location>
        <begin position="391"/>
        <end position="503"/>
    </location>
</feature>
<gene>
    <name evidence="11" type="ORF">GQ602_001605</name>
</gene>
<feature type="signal peptide" evidence="7">
    <location>
        <begin position="1"/>
        <end position="17"/>
    </location>
</feature>
<dbReference type="InterPro" id="IPR019801">
    <property type="entry name" value="Glyco_hydro_35_CS"/>
</dbReference>
<keyword evidence="7" id="KW-0732">Signal</keyword>
<comment type="caution">
    <text evidence="11">The sequence shown here is derived from an EMBL/GenBank/DDBJ whole genome shotgun (WGS) entry which is preliminary data.</text>
</comment>
<evidence type="ECO:0000259" key="8">
    <source>
        <dbReference type="Pfam" id="PF01301"/>
    </source>
</evidence>
<evidence type="ECO:0000259" key="10">
    <source>
        <dbReference type="Pfam" id="PF21467"/>
    </source>
</evidence>
<dbReference type="SUPFAM" id="SSF51445">
    <property type="entry name" value="(Trans)glycosidases"/>
    <property type="match status" value="1"/>
</dbReference>
<dbReference type="PIRSF" id="PIRSF006336">
    <property type="entry name" value="B-gal"/>
    <property type="match status" value="1"/>
</dbReference>
<protein>
    <recommendedName>
        <fullName evidence="5">Beta-galactosidase</fullName>
        <ecNumber evidence="5">3.2.1.23</ecNumber>
    </recommendedName>
</protein>
<dbReference type="InterPro" id="IPR001944">
    <property type="entry name" value="Glycoside_Hdrlase_35"/>
</dbReference>
<comment type="catalytic activity">
    <reaction evidence="5">
        <text>Hydrolysis of terminal non-reducing beta-D-galactose residues in beta-D-galactosides.</text>
        <dbReference type="EC" id="3.2.1.23"/>
    </reaction>
</comment>
<evidence type="ECO:0000256" key="4">
    <source>
        <dbReference type="PIRSR" id="PIRSR006336-1"/>
    </source>
</evidence>
<reference evidence="11 12" key="1">
    <citation type="journal article" date="2020" name="G3 (Bethesda)">
        <title>Genetic Underpinnings of Host Manipulation by Ophiocordyceps as Revealed by Comparative Transcriptomics.</title>
        <authorList>
            <person name="Will I."/>
            <person name="Das B."/>
            <person name="Trinh T."/>
            <person name="Brachmann A."/>
            <person name="Ohm R.A."/>
            <person name="de Bekker C."/>
        </authorList>
    </citation>
    <scope>NUCLEOTIDE SEQUENCE [LARGE SCALE GENOMIC DNA]</scope>
    <source>
        <strain evidence="11 12">EC05</strain>
    </source>
</reference>
<dbReference type="AlphaFoldDB" id="A0A8H4VH87"/>
<keyword evidence="12" id="KW-1185">Reference proteome</keyword>
<dbReference type="GO" id="GO:0005975">
    <property type="term" value="P:carbohydrate metabolic process"/>
    <property type="evidence" value="ECO:0007669"/>
    <property type="project" value="InterPro"/>
</dbReference>
<evidence type="ECO:0000256" key="3">
    <source>
        <dbReference type="ARBA" id="ARBA00023295"/>
    </source>
</evidence>
<dbReference type="InterPro" id="IPR026283">
    <property type="entry name" value="B-gal_1-like"/>
</dbReference>
<dbReference type="InterPro" id="IPR008979">
    <property type="entry name" value="Galactose-bd-like_sf"/>
</dbReference>
<dbReference type="Proteomes" id="UP000562929">
    <property type="component" value="Unassembled WGS sequence"/>
</dbReference>
<feature type="active site" description="Nucleophile" evidence="4">
    <location>
        <position position="251"/>
    </location>
</feature>
<evidence type="ECO:0000256" key="5">
    <source>
        <dbReference type="RuleBase" id="RU000675"/>
    </source>
</evidence>
<evidence type="ECO:0000259" key="9">
    <source>
        <dbReference type="Pfam" id="PF21317"/>
    </source>
</evidence>
<accession>A0A8H4VH87</accession>
<dbReference type="GO" id="GO:0004565">
    <property type="term" value="F:beta-galactosidase activity"/>
    <property type="evidence" value="ECO:0007669"/>
    <property type="project" value="UniProtKB-EC"/>
</dbReference>
<sequence length="627" mass="70381">MLLGGLLVLATACLCLGANFTYDETRFLLNGQPFQIIGGQIDPQRIPRPYWRHRLQMARAMGLNTIFSYVFWNKLETQPGIWDFDGTNDIAAFFRLAQEEGLKVVLRPGPYVCAERDWGGLPAWLSKVHGLRVRRNNVPFLEASRRYITELGRELRNLQTTRGGPILMVQLENEYGSFGKDKTYLQAMANHLRASFDLILYTNDGGGRDYLEGGTLPGVLAETDGDPRVGFAARDQFVKDKSMLGPQLAGEFYTTWFDHWSSNVSHQFTHANNVARITDDLDWILKGGHSFNLFVFHGGTNWGFDNGAIWQDGRTWAVTTSYDYGAPLDETGRPGPLYEEIRRVIAKHVPRGSIPDVPKVPMLNSFRELTLKPAMTLFDTLSYHSRKSASPMTMETLGQATGFVLYEHNVVDSVSGELMIGDGPRDRVIVYQNGEKIGVVDATYSSPAKLQLALKPGDLLGLFVENLGRVDVGKKMDDQQKGIVGEVKVGGEHVLKTWTSHSIPLHRLPQELSNDYNLTVPYRSPPVFYKMEFTLTEDTPPGIGSDSILSLRRSTKGQVWVNGHNLGRYWTVGPQQSLYLPGCFLNAPGRPNELVVLELEPQRYRPMAAVGLRSRLWFNTPDPDLER</sequence>
<name>A0A8H4VH87_9HYPO</name>
<dbReference type="PANTHER" id="PTHR23421">
    <property type="entry name" value="BETA-GALACTOSIDASE RELATED"/>
    <property type="match status" value="1"/>
</dbReference>
<evidence type="ECO:0000256" key="6">
    <source>
        <dbReference type="RuleBase" id="RU003679"/>
    </source>
</evidence>
<organism evidence="11 12">
    <name type="scientific">Ophiocordyceps camponoti-floridani</name>
    <dbReference type="NCBI Taxonomy" id="2030778"/>
    <lineage>
        <taxon>Eukaryota</taxon>
        <taxon>Fungi</taxon>
        <taxon>Dikarya</taxon>
        <taxon>Ascomycota</taxon>
        <taxon>Pezizomycotina</taxon>
        <taxon>Sordariomycetes</taxon>
        <taxon>Hypocreomycetidae</taxon>
        <taxon>Hypocreales</taxon>
        <taxon>Ophiocordycipitaceae</taxon>
        <taxon>Ophiocordyceps</taxon>
    </lineage>
</organism>
<dbReference type="PRINTS" id="PR00742">
    <property type="entry name" value="GLHYDRLASE35"/>
</dbReference>
<dbReference type="Gene3D" id="3.20.20.80">
    <property type="entry name" value="Glycosidases"/>
    <property type="match status" value="1"/>
</dbReference>
<evidence type="ECO:0000256" key="2">
    <source>
        <dbReference type="ARBA" id="ARBA00022801"/>
    </source>
</evidence>
<evidence type="ECO:0000313" key="11">
    <source>
        <dbReference type="EMBL" id="KAF4595992.1"/>
    </source>
</evidence>
<feature type="domain" description="Beta-galactosidase galactose-binding" evidence="10">
    <location>
        <begin position="526"/>
        <end position="587"/>
    </location>
</feature>
<feature type="active site" description="Proton donor" evidence="4">
    <location>
        <position position="174"/>
    </location>
</feature>
<dbReference type="Pfam" id="PF21467">
    <property type="entry name" value="BetaGal_gal-bd"/>
    <property type="match status" value="1"/>
</dbReference>
<dbReference type="InterPro" id="IPR017853">
    <property type="entry name" value="GH"/>
</dbReference>
<evidence type="ECO:0000313" key="12">
    <source>
        <dbReference type="Proteomes" id="UP000562929"/>
    </source>
</evidence>
<feature type="chain" id="PRO_5034286256" description="Beta-galactosidase" evidence="7">
    <location>
        <begin position="18"/>
        <end position="627"/>
    </location>
</feature>
<dbReference type="EMBL" id="JAACLJ010000001">
    <property type="protein sequence ID" value="KAF4595992.1"/>
    <property type="molecule type" value="Genomic_DNA"/>
</dbReference>